<dbReference type="Proteomes" id="UP000001819">
    <property type="component" value="Chromosome X"/>
</dbReference>
<dbReference type="RefSeq" id="XP_015041354.2">
    <property type="nucleotide sequence ID" value="XM_015185868.2"/>
</dbReference>
<evidence type="ECO:0000313" key="1">
    <source>
        <dbReference type="Proteomes" id="UP000001819"/>
    </source>
</evidence>
<accession>A0A6I8VH99</accession>
<dbReference type="InParanoid" id="A0A6I8VH99"/>
<protein>
    <submittedName>
        <fullName evidence="2">Uncharacterized protein</fullName>
    </submittedName>
</protein>
<gene>
    <name evidence="2" type="primary">LOC26532021</name>
</gene>
<organism evidence="1 2">
    <name type="scientific">Drosophila pseudoobscura pseudoobscura</name>
    <name type="common">Fruit fly</name>
    <dbReference type="NCBI Taxonomy" id="46245"/>
    <lineage>
        <taxon>Eukaryota</taxon>
        <taxon>Metazoa</taxon>
        <taxon>Ecdysozoa</taxon>
        <taxon>Arthropoda</taxon>
        <taxon>Hexapoda</taxon>
        <taxon>Insecta</taxon>
        <taxon>Pterygota</taxon>
        <taxon>Neoptera</taxon>
        <taxon>Endopterygota</taxon>
        <taxon>Diptera</taxon>
        <taxon>Brachycera</taxon>
        <taxon>Muscomorpha</taxon>
        <taxon>Ephydroidea</taxon>
        <taxon>Drosophilidae</taxon>
        <taxon>Drosophila</taxon>
        <taxon>Sophophora</taxon>
    </lineage>
</organism>
<sequence>MPFTGRLPGGAGVPMGMSWTNSPIYHAYRSYRHRWKEQVINIAALGDLCTGSTTRPEWNGSLTVNEERRSAELQRMPQITDISALWTPDAKVLCNHTCLHSRTKSFHIGIASGGCGTQHARRLLSRRVYGLWARSFHVRGPSGGE</sequence>
<dbReference type="AlphaFoldDB" id="A0A6I8VH99"/>
<proteinExistence type="predicted"/>
<reference evidence="2" key="1">
    <citation type="submission" date="2025-08" db="UniProtKB">
        <authorList>
            <consortium name="RefSeq"/>
        </authorList>
    </citation>
    <scope>IDENTIFICATION</scope>
    <source>
        <strain evidence="2">MV-25-SWS-2005</strain>
        <tissue evidence="2">Whole body</tissue>
    </source>
</reference>
<dbReference type="KEGG" id="dpo:26532021"/>
<keyword evidence="1" id="KW-1185">Reference proteome</keyword>
<evidence type="ECO:0000313" key="2">
    <source>
        <dbReference type="RefSeq" id="XP_015041354.2"/>
    </source>
</evidence>
<name>A0A6I8VH99_DROPS</name>